<keyword evidence="2 8" id="KW-0963">Cytoplasm</keyword>
<sequence>MFKVDDSAKYAKAHVDGDDIVPIGALDGLSCADEEDIPDVDLTPEAAWPRVKRRLRAELGEDVFASWFGRLELESVSHQVAYLTVPTRFLKSWIESNYADRVLQLYKAEYPGIARVTFGVRNGANRDTAPAAAPQPRNTETAHSTTAPARASSPRQSAQRTTAAAAAQAPTPATAASTADLGGNPLDARLTFDSFIIGSSNALAHAAAERVAKHANGPALYNPLYIHAGVGLGKTHLLQGIAHEAQLQGKRIIYLTADRFMYGFVSALKAQTALAFKEKLRGIDLLIIDDVQFLQGKSIQQEFGHTINALIDAGRQIVVAADRPPSDLDALDERVSSRLAGGLVVEVSALDEDLRTRILSARIEAVQAVNPTFQVPQAVVAYVARVITTNGRDLDGAVNRLLAHTTLTGTPLTMETAESAIRDLVRTREPRRVKIEDIQKLVASRYNVSRADILSERRTAAVVKPRQIAMYLSKILTLRSLPEIGRRFGGRDHTTVLHAVRKIEKTIGDDAALKEEIELLKRMLQE</sequence>
<evidence type="ECO:0000256" key="6">
    <source>
        <dbReference type="ARBA" id="ARBA00023121"/>
    </source>
</evidence>
<dbReference type="Pfam" id="PF11638">
    <property type="entry name" value="DnaA_N"/>
    <property type="match status" value="1"/>
</dbReference>
<dbReference type="RefSeq" id="WP_183752019.1">
    <property type="nucleotide sequence ID" value="NZ_JACICC010000003.1"/>
</dbReference>
<evidence type="ECO:0000256" key="9">
    <source>
        <dbReference type="NCBIfam" id="TIGR00362"/>
    </source>
</evidence>
<dbReference type="AlphaFoldDB" id="A0A7W6EGL8"/>
<dbReference type="SUPFAM" id="SSF52540">
    <property type="entry name" value="P-loop containing nucleoside triphosphate hydrolases"/>
    <property type="match status" value="1"/>
</dbReference>
<dbReference type="Gene3D" id="3.30.300.180">
    <property type="match status" value="1"/>
</dbReference>
<dbReference type="InterPro" id="IPR024633">
    <property type="entry name" value="DnaA_N_dom"/>
</dbReference>
<dbReference type="SMART" id="SM00382">
    <property type="entry name" value="AAA"/>
    <property type="match status" value="1"/>
</dbReference>
<dbReference type="CDD" id="cd00009">
    <property type="entry name" value="AAA"/>
    <property type="match status" value="1"/>
</dbReference>
<dbReference type="InterPro" id="IPR038454">
    <property type="entry name" value="DnaA_N_sf"/>
</dbReference>
<dbReference type="SMART" id="SM00760">
    <property type="entry name" value="Bac_DnaA_C"/>
    <property type="match status" value="1"/>
</dbReference>
<dbReference type="PANTHER" id="PTHR30050">
    <property type="entry name" value="CHROMOSOMAL REPLICATION INITIATOR PROTEIN DNAA"/>
    <property type="match status" value="1"/>
</dbReference>
<evidence type="ECO:0000256" key="10">
    <source>
        <dbReference type="RuleBase" id="RU000577"/>
    </source>
</evidence>
<keyword evidence="3 8" id="KW-0235">DNA replication</keyword>
<dbReference type="InterPro" id="IPR013317">
    <property type="entry name" value="DnaA_dom"/>
</dbReference>
<dbReference type="Gene3D" id="3.40.50.300">
    <property type="entry name" value="P-loop containing nucleotide triphosphate hydrolases"/>
    <property type="match status" value="1"/>
</dbReference>
<dbReference type="Gene3D" id="1.10.8.60">
    <property type="match status" value="1"/>
</dbReference>
<evidence type="ECO:0000313" key="16">
    <source>
        <dbReference type="Proteomes" id="UP000537592"/>
    </source>
</evidence>
<dbReference type="InterPro" id="IPR001957">
    <property type="entry name" value="Chromosome_initiator_DnaA"/>
</dbReference>
<proteinExistence type="inferred from homology"/>
<dbReference type="PROSITE" id="PS01008">
    <property type="entry name" value="DNAA"/>
    <property type="match status" value="1"/>
</dbReference>
<evidence type="ECO:0000256" key="11">
    <source>
        <dbReference type="RuleBase" id="RU004227"/>
    </source>
</evidence>
<dbReference type="InterPro" id="IPR010921">
    <property type="entry name" value="Trp_repressor/repl_initiator"/>
</dbReference>
<dbReference type="PRINTS" id="PR00051">
    <property type="entry name" value="DNAA"/>
</dbReference>
<feature type="region of interest" description="Domain IV, binds dsDNA" evidence="8">
    <location>
        <begin position="406"/>
        <end position="526"/>
    </location>
</feature>
<feature type="region of interest" description="Disordered" evidence="12">
    <location>
        <begin position="125"/>
        <end position="180"/>
    </location>
</feature>
<evidence type="ECO:0000256" key="2">
    <source>
        <dbReference type="ARBA" id="ARBA00022490"/>
    </source>
</evidence>
<evidence type="ECO:0000256" key="3">
    <source>
        <dbReference type="ARBA" id="ARBA00022705"/>
    </source>
</evidence>
<comment type="caution">
    <text evidence="8">Lacks conserved residue(s) required for the propagation of feature annotation.</text>
</comment>
<dbReference type="Proteomes" id="UP000537592">
    <property type="component" value="Unassembled WGS sequence"/>
</dbReference>
<dbReference type="GO" id="GO:0005886">
    <property type="term" value="C:plasma membrane"/>
    <property type="evidence" value="ECO:0007669"/>
    <property type="project" value="TreeGrafter"/>
</dbReference>
<evidence type="ECO:0000256" key="4">
    <source>
        <dbReference type="ARBA" id="ARBA00022741"/>
    </source>
</evidence>
<comment type="subcellular location">
    <subcellularLocation>
        <location evidence="8">Cytoplasm</location>
    </subcellularLocation>
</comment>
<dbReference type="InterPro" id="IPR027417">
    <property type="entry name" value="P-loop_NTPase"/>
</dbReference>
<feature type="region of interest" description="Domain I, interacts with DnaA modulators" evidence="8">
    <location>
        <begin position="1"/>
        <end position="132"/>
    </location>
</feature>
<dbReference type="InterPro" id="IPR018312">
    <property type="entry name" value="Chromosome_initiator_DnaA_CS"/>
</dbReference>
<dbReference type="Gene3D" id="1.10.1750.10">
    <property type="match status" value="1"/>
</dbReference>
<dbReference type="HAMAP" id="MF_00377">
    <property type="entry name" value="DnaA_bact"/>
    <property type="match status" value="1"/>
</dbReference>
<evidence type="ECO:0000256" key="5">
    <source>
        <dbReference type="ARBA" id="ARBA00022840"/>
    </source>
</evidence>
<protein>
    <recommendedName>
        <fullName evidence="8 9">Chromosomal replication initiator protein DnaA</fullName>
    </recommendedName>
</protein>
<dbReference type="CDD" id="cd06571">
    <property type="entry name" value="Bac_DnaA_C"/>
    <property type="match status" value="1"/>
</dbReference>
<comment type="similarity">
    <text evidence="1 8 11">Belongs to the DnaA family.</text>
</comment>
<evidence type="ECO:0000256" key="12">
    <source>
        <dbReference type="SAM" id="MobiDB-lite"/>
    </source>
</evidence>
<keyword evidence="5 8" id="KW-0067">ATP-binding</keyword>
<feature type="binding site" evidence="8">
    <location>
        <position position="234"/>
    </location>
    <ligand>
        <name>ATP</name>
        <dbReference type="ChEBI" id="CHEBI:30616"/>
    </ligand>
</feature>
<dbReference type="NCBIfam" id="TIGR00362">
    <property type="entry name" value="DnaA"/>
    <property type="match status" value="1"/>
</dbReference>
<feature type="binding site" evidence="8">
    <location>
        <position position="235"/>
    </location>
    <ligand>
        <name>ATP</name>
        <dbReference type="ChEBI" id="CHEBI:30616"/>
    </ligand>
</feature>
<dbReference type="Pfam" id="PF08299">
    <property type="entry name" value="Bac_DnaA_C"/>
    <property type="match status" value="1"/>
</dbReference>
<feature type="compositionally biased region" description="Polar residues" evidence="12">
    <location>
        <begin position="136"/>
        <end position="146"/>
    </location>
</feature>
<feature type="binding site" evidence="8">
    <location>
        <position position="231"/>
    </location>
    <ligand>
        <name>ATP</name>
        <dbReference type="ChEBI" id="CHEBI:30616"/>
    </ligand>
</feature>
<dbReference type="GO" id="GO:0005737">
    <property type="term" value="C:cytoplasm"/>
    <property type="evidence" value="ECO:0007669"/>
    <property type="project" value="UniProtKB-SubCell"/>
</dbReference>
<name>A0A7W6EGL8_9HYPH</name>
<evidence type="ECO:0000313" key="15">
    <source>
        <dbReference type="EMBL" id="MBB3809538.1"/>
    </source>
</evidence>
<organism evidence="15 16">
    <name type="scientific">Pseudochelatococcus contaminans</name>
    <dbReference type="NCBI Taxonomy" id="1538103"/>
    <lineage>
        <taxon>Bacteria</taxon>
        <taxon>Pseudomonadati</taxon>
        <taxon>Pseudomonadota</taxon>
        <taxon>Alphaproteobacteria</taxon>
        <taxon>Hyphomicrobiales</taxon>
        <taxon>Chelatococcaceae</taxon>
        <taxon>Pseudochelatococcus</taxon>
    </lineage>
</organism>
<evidence type="ECO:0000259" key="14">
    <source>
        <dbReference type="SMART" id="SM00760"/>
    </source>
</evidence>
<feature type="region of interest" description="Domain II" evidence="8">
    <location>
        <begin position="145"/>
        <end position="184"/>
    </location>
</feature>
<feature type="domain" description="AAA+ ATPase" evidence="13">
    <location>
        <begin position="220"/>
        <end position="345"/>
    </location>
</feature>
<keyword evidence="6 8" id="KW-0446">Lipid-binding</keyword>
<keyword evidence="16" id="KW-1185">Reference proteome</keyword>
<evidence type="ECO:0000259" key="13">
    <source>
        <dbReference type="SMART" id="SM00382"/>
    </source>
</evidence>
<dbReference type="SUPFAM" id="SSF48295">
    <property type="entry name" value="TrpR-like"/>
    <property type="match status" value="1"/>
</dbReference>
<keyword evidence="4 8" id="KW-0547">Nucleotide-binding</keyword>
<dbReference type="InterPro" id="IPR003593">
    <property type="entry name" value="AAA+_ATPase"/>
</dbReference>
<dbReference type="GO" id="GO:0003688">
    <property type="term" value="F:DNA replication origin binding"/>
    <property type="evidence" value="ECO:0007669"/>
    <property type="project" value="UniProtKB-UniRule"/>
</dbReference>
<evidence type="ECO:0000256" key="1">
    <source>
        <dbReference type="ARBA" id="ARBA00006583"/>
    </source>
</evidence>
<reference evidence="15 16" key="1">
    <citation type="submission" date="2020-08" db="EMBL/GenBank/DDBJ databases">
        <title>Genomic Encyclopedia of Type Strains, Phase IV (KMG-IV): sequencing the most valuable type-strain genomes for metagenomic binning, comparative biology and taxonomic classification.</title>
        <authorList>
            <person name="Goeker M."/>
        </authorList>
    </citation>
    <scope>NUCLEOTIDE SEQUENCE [LARGE SCALE GENOMIC DNA]</scope>
    <source>
        <strain evidence="15 16">DSM 28760</strain>
    </source>
</reference>
<comment type="subunit">
    <text evidence="8">Oligomerizes as a right-handed, spiral filament on DNA at oriC.</text>
</comment>
<feature type="compositionally biased region" description="Low complexity" evidence="12">
    <location>
        <begin position="147"/>
        <end position="179"/>
    </location>
</feature>
<dbReference type="GO" id="GO:0008289">
    <property type="term" value="F:lipid binding"/>
    <property type="evidence" value="ECO:0007669"/>
    <property type="project" value="UniProtKB-KW"/>
</dbReference>
<accession>A0A7W6EGL8</accession>
<dbReference type="InterPro" id="IPR020591">
    <property type="entry name" value="Chromosome_initiator_DnaA-like"/>
</dbReference>
<dbReference type="PANTHER" id="PTHR30050:SF2">
    <property type="entry name" value="CHROMOSOMAL REPLICATION INITIATOR PROTEIN DNAA"/>
    <property type="match status" value="1"/>
</dbReference>
<feature type="domain" description="Chromosomal replication initiator DnaA C-terminal" evidence="14">
    <location>
        <begin position="434"/>
        <end position="503"/>
    </location>
</feature>
<comment type="function">
    <text evidence="8 10">Plays an essential role in the initiation and regulation of chromosomal replication. ATP-DnaA binds to the origin of replication (oriC) to initiate formation of the DNA replication initiation complex once per cell cycle. Binds the DnaA box (a 9 base pair repeat at the origin) and separates the double-stranded (ds)DNA. Forms a right-handed helical filament on oriC DNA; dsDNA binds to the exterior of the filament while single-stranded (ss)DNA is stabiized in the filament's interior. The ATP-DnaA-oriC complex binds and stabilizes one strand of the AT-rich DNA unwinding element (DUE), permitting loading of DNA polymerase. After initiation quickly degrades to an ADP-DnaA complex that is not apt for DNA replication. Binds acidic phospholipids.</text>
</comment>
<dbReference type="GO" id="GO:0006270">
    <property type="term" value="P:DNA replication initiation"/>
    <property type="evidence" value="ECO:0007669"/>
    <property type="project" value="UniProtKB-UniRule"/>
</dbReference>
<dbReference type="EMBL" id="JACICC010000003">
    <property type="protein sequence ID" value="MBB3809538.1"/>
    <property type="molecule type" value="Genomic_DNA"/>
</dbReference>
<keyword evidence="7 8" id="KW-0238">DNA-binding</keyword>
<dbReference type="GO" id="GO:0006275">
    <property type="term" value="P:regulation of DNA replication"/>
    <property type="evidence" value="ECO:0007669"/>
    <property type="project" value="UniProtKB-UniRule"/>
</dbReference>
<comment type="domain">
    <text evidence="8">Domain I is involved in oligomerization and binding regulators, domain II is flexibile and of varying length in different bacteria, domain III forms the AAA+ region, while domain IV binds dsDNA.</text>
</comment>
<gene>
    <name evidence="8" type="primary">dnaA</name>
    <name evidence="15" type="ORF">FHS81_001620</name>
</gene>
<dbReference type="Pfam" id="PF00308">
    <property type="entry name" value="Bac_DnaA"/>
    <property type="match status" value="1"/>
</dbReference>
<evidence type="ECO:0000256" key="7">
    <source>
        <dbReference type="ARBA" id="ARBA00023125"/>
    </source>
</evidence>
<dbReference type="GO" id="GO:0005524">
    <property type="term" value="F:ATP binding"/>
    <property type="evidence" value="ECO:0007669"/>
    <property type="project" value="UniProtKB-UniRule"/>
</dbReference>
<dbReference type="InterPro" id="IPR013159">
    <property type="entry name" value="DnaA_C"/>
</dbReference>
<evidence type="ECO:0000256" key="8">
    <source>
        <dbReference type="HAMAP-Rule" id="MF_00377"/>
    </source>
</evidence>
<comment type="caution">
    <text evidence="15">The sequence shown here is derived from an EMBL/GenBank/DDBJ whole genome shotgun (WGS) entry which is preliminary data.</text>
</comment>
<feature type="binding site" evidence="8">
    <location>
        <position position="233"/>
    </location>
    <ligand>
        <name>ATP</name>
        <dbReference type="ChEBI" id="CHEBI:30616"/>
    </ligand>
</feature>